<comment type="caution">
    <text evidence="8">The sequence shown here is derived from an EMBL/GenBank/DDBJ whole genome shotgun (WGS) entry which is preliminary data.</text>
</comment>
<evidence type="ECO:0000256" key="5">
    <source>
        <dbReference type="SAM" id="MobiDB-lite"/>
    </source>
</evidence>
<evidence type="ECO:0000256" key="4">
    <source>
        <dbReference type="SAM" id="Coils"/>
    </source>
</evidence>
<feature type="compositionally biased region" description="Polar residues" evidence="5">
    <location>
        <begin position="507"/>
        <end position="519"/>
    </location>
</feature>
<dbReference type="InterPro" id="IPR003959">
    <property type="entry name" value="ATPase_AAA_core"/>
</dbReference>
<comment type="subcellular location">
    <subcellularLocation>
        <location evidence="1">Mitochondrion inner membrane</location>
        <topology evidence="1">Single-pass membrane protein</topology>
    </subcellularLocation>
</comment>
<organism evidence="8 9">
    <name type="scientific">Pycnoporus cinnabarinus</name>
    <name type="common">Cinnabar-red polypore</name>
    <name type="synonym">Trametes cinnabarina</name>
    <dbReference type="NCBI Taxonomy" id="5643"/>
    <lineage>
        <taxon>Eukaryota</taxon>
        <taxon>Fungi</taxon>
        <taxon>Dikarya</taxon>
        <taxon>Basidiomycota</taxon>
        <taxon>Agaricomycotina</taxon>
        <taxon>Agaricomycetes</taxon>
        <taxon>Polyporales</taxon>
        <taxon>Polyporaceae</taxon>
        <taxon>Trametes</taxon>
    </lineage>
</organism>
<dbReference type="OMA" id="VWIEFRN"/>
<sequence>MDALRSLVQPLVGGGGGSSMIDGMKLVVLGGTVETARRMASSGWSHFINCEPLSPTPPHTHSPSVPSAFFLTAHFCEEDYPYDWLMLWLSRRPEWQRSREFETTTRTSSSGFGSRIADNSFGDDDEEEEEGAPGRVKTRVVFQPISNTTHTIYYRGHWLRVRRWRKDTGSEVISVSVVARNNSILKQLVLQAKKEYEAEAVHRIQIYFADSHGCWRWTDSRHKRPMSSIVLNPGVKEMLLADTKDFLKSEKWYADRGIPFRRGYLLHGVPGSGKSSLIHAIAGELMLDIYVVSLSSSWINDSTLTTLMGRVPARCIVLLEDLDAAFTRSTNRDGNSTGNPEGKSEEKASEQTTTSSSTRRTRKTEQLSDVNTLSLSGLLNALDGVAASEGRLLFATTNHLERLDPALSRPGRMDVWIEFKNASKWQAELLFRNFFPSTDEDNAPIEGDLDSIELPMTPPSPSGGSSSGSTLFSSIASTISSMPTSPSGSASPLSPLPSLPDGLPIRSRTSSTAGQSASIGKNKARSRTMSEAGLENQAYQPPPVEDEIMEAKHSAKPLDGATLAKLAKQFADAIPDEEFSVAALQGSVPSELDLLKNKSRPEAAASEAAAWVESERAMRERLKKEREARELKEKLEREQRKKELLQKEKEEAELKKLEEAEAARKAAEQVASGTLVVLQPMDAEHALPAPVLETVEAPMPANSAVNDNDAPSEDGDDSVEDQPMSGHHPWVTVVEST</sequence>
<gene>
    <name evidence="8" type="ORF">BN946_scf184585.g15</name>
</gene>
<feature type="compositionally biased region" description="Polar residues" evidence="5">
    <location>
        <begin position="329"/>
        <end position="339"/>
    </location>
</feature>
<feature type="compositionally biased region" description="Acidic residues" evidence="5">
    <location>
        <begin position="710"/>
        <end position="720"/>
    </location>
</feature>
<keyword evidence="9" id="KW-1185">Reference proteome</keyword>
<name>A0A060SME9_PYCCI</name>
<dbReference type="SMART" id="SM01024">
    <property type="entry name" value="BCS1_N"/>
    <property type="match status" value="1"/>
</dbReference>
<dbReference type="PROSITE" id="PS00674">
    <property type="entry name" value="AAA"/>
    <property type="match status" value="1"/>
</dbReference>
<feature type="region of interest" description="Disordered" evidence="5">
    <location>
        <begin position="437"/>
        <end position="541"/>
    </location>
</feature>
<evidence type="ECO:0000313" key="9">
    <source>
        <dbReference type="Proteomes" id="UP000029665"/>
    </source>
</evidence>
<keyword evidence="3" id="KW-0496">Mitochondrion</keyword>
<dbReference type="Pfam" id="PF08740">
    <property type="entry name" value="BCS1_N"/>
    <property type="match status" value="1"/>
</dbReference>
<dbReference type="SUPFAM" id="SSF52540">
    <property type="entry name" value="P-loop containing nucleoside triphosphate hydrolases"/>
    <property type="match status" value="1"/>
</dbReference>
<feature type="region of interest" description="Disordered" evidence="5">
    <location>
        <begin position="329"/>
        <end position="368"/>
    </location>
</feature>
<dbReference type="GO" id="GO:0005743">
    <property type="term" value="C:mitochondrial inner membrane"/>
    <property type="evidence" value="ECO:0007669"/>
    <property type="project" value="UniProtKB-SubCell"/>
</dbReference>
<dbReference type="Pfam" id="PF00004">
    <property type="entry name" value="AAA"/>
    <property type="match status" value="2"/>
</dbReference>
<feature type="coiled-coil region" evidence="4">
    <location>
        <begin position="612"/>
        <end position="670"/>
    </location>
</feature>
<dbReference type="EMBL" id="CCBP010000284">
    <property type="protein sequence ID" value="CDO75702.1"/>
    <property type="molecule type" value="Genomic_DNA"/>
</dbReference>
<keyword evidence="4" id="KW-0175">Coiled coil</keyword>
<dbReference type="GO" id="GO:0005524">
    <property type="term" value="F:ATP binding"/>
    <property type="evidence" value="ECO:0007669"/>
    <property type="project" value="InterPro"/>
</dbReference>
<comment type="similarity">
    <text evidence="2">Belongs to the AAA ATPase family. BCS1 subfamily.</text>
</comment>
<feature type="compositionally biased region" description="Low complexity" evidence="5">
    <location>
        <begin position="104"/>
        <end position="115"/>
    </location>
</feature>
<dbReference type="InterPro" id="IPR027417">
    <property type="entry name" value="P-loop_NTPase"/>
</dbReference>
<feature type="compositionally biased region" description="Low complexity" evidence="5">
    <location>
        <begin position="462"/>
        <end position="493"/>
    </location>
</feature>
<feature type="region of interest" description="Disordered" evidence="5">
    <location>
        <begin position="696"/>
        <end position="737"/>
    </location>
</feature>
<feature type="domain" description="AAA+ ATPase" evidence="6">
    <location>
        <begin position="260"/>
        <end position="423"/>
    </location>
</feature>
<keyword evidence="3" id="KW-0472">Membrane</keyword>
<accession>A0A060SME9</accession>
<evidence type="ECO:0008006" key="10">
    <source>
        <dbReference type="Google" id="ProtNLM"/>
    </source>
</evidence>
<keyword evidence="3" id="KW-0999">Mitochondrion inner membrane</keyword>
<dbReference type="AlphaFoldDB" id="A0A060SME9"/>
<dbReference type="GO" id="GO:0016887">
    <property type="term" value="F:ATP hydrolysis activity"/>
    <property type="evidence" value="ECO:0007669"/>
    <property type="project" value="InterPro"/>
</dbReference>
<feature type="compositionally biased region" description="Acidic residues" evidence="5">
    <location>
        <begin position="438"/>
        <end position="451"/>
    </location>
</feature>
<feature type="compositionally biased region" description="Acidic residues" evidence="5">
    <location>
        <begin position="121"/>
        <end position="131"/>
    </location>
</feature>
<dbReference type="InterPro" id="IPR003593">
    <property type="entry name" value="AAA+_ATPase"/>
</dbReference>
<dbReference type="Proteomes" id="UP000029665">
    <property type="component" value="Unassembled WGS sequence"/>
</dbReference>
<dbReference type="CDD" id="cd19510">
    <property type="entry name" value="RecA-like_BCS1"/>
    <property type="match status" value="1"/>
</dbReference>
<feature type="domain" description="BCS1 N-terminal" evidence="7">
    <location>
        <begin position="27"/>
        <end position="229"/>
    </location>
</feature>
<dbReference type="Gene3D" id="3.40.50.300">
    <property type="entry name" value="P-loop containing nucleotide triphosphate hydrolases"/>
    <property type="match status" value="1"/>
</dbReference>
<evidence type="ECO:0000256" key="2">
    <source>
        <dbReference type="ARBA" id="ARBA00007448"/>
    </source>
</evidence>
<dbReference type="HOGENOM" id="CLU_010189_3_2_1"/>
<evidence type="ECO:0000256" key="3">
    <source>
        <dbReference type="ARBA" id="ARBA00022792"/>
    </source>
</evidence>
<dbReference type="OrthoDB" id="10251412at2759"/>
<evidence type="ECO:0000256" key="1">
    <source>
        <dbReference type="ARBA" id="ARBA00004434"/>
    </source>
</evidence>
<dbReference type="InterPro" id="IPR050747">
    <property type="entry name" value="Mitochondrial_chaperone_BCS1"/>
</dbReference>
<dbReference type="InterPro" id="IPR014851">
    <property type="entry name" value="BCS1_N"/>
</dbReference>
<evidence type="ECO:0000259" key="7">
    <source>
        <dbReference type="SMART" id="SM01024"/>
    </source>
</evidence>
<protein>
    <recommendedName>
        <fullName evidence="10">AAA+ ATPase domain-containing protein</fullName>
    </recommendedName>
</protein>
<evidence type="ECO:0000313" key="8">
    <source>
        <dbReference type="EMBL" id="CDO75702.1"/>
    </source>
</evidence>
<feature type="region of interest" description="Disordered" evidence="5">
    <location>
        <begin position="101"/>
        <end position="134"/>
    </location>
</feature>
<reference evidence="8" key="1">
    <citation type="submission" date="2014-01" db="EMBL/GenBank/DDBJ databases">
        <title>The genome of the white-rot fungus Pycnoporus cinnabarinus: a basidiomycete model with a versatile arsenal for lignocellulosic biomass breakdown.</title>
        <authorList>
            <person name="Levasseur A."/>
            <person name="Lomascolo A."/>
            <person name="Ruiz-Duenas F.J."/>
            <person name="Uzan E."/>
            <person name="Piumi F."/>
            <person name="Kues U."/>
            <person name="Ram A.F.J."/>
            <person name="Murat C."/>
            <person name="Haon M."/>
            <person name="Benoit I."/>
            <person name="Arfi Y."/>
            <person name="Chevret D."/>
            <person name="Drula E."/>
            <person name="Kwon M.J."/>
            <person name="Gouret P."/>
            <person name="Lesage-Meessen L."/>
            <person name="Lombard V."/>
            <person name="Mariette J."/>
            <person name="Noirot C."/>
            <person name="Park J."/>
            <person name="Patyshakuliyeva A."/>
            <person name="Wieneger R.A.B."/>
            <person name="Wosten H.A.B."/>
            <person name="Martin F."/>
            <person name="Coutinho P.M."/>
            <person name="de Vries R."/>
            <person name="Martinez A.T."/>
            <person name="Klopp C."/>
            <person name="Pontarotti P."/>
            <person name="Henrissat B."/>
            <person name="Record E."/>
        </authorList>
    </citation>
    <scope>NUCLEOTIDE SEQUENCE [LARGE SCALE GENOMIC DNA]</scope>
    <source>
        <strain evidence="8">BRFM137</strain>
    </source>
</reference>
<evidence type="ECO:0000259" key="6">
    <source>
        <dbReference type="SMART" id="SM00382"/>
    </source>
</evidence>
<dbReference type="PANTHER" id="PTHR23070">
    <property type="entry name" value="BCS1 AAA-TYPE ATPASE"/>
    <property type="match status" value="1"/>
</dbReference>
<proteinExistence type="inferred from homology"/>
<dbReference type="InterPro" id="IPR003960">
    <property type="entry name" value="ATPase_AAA_CS"/>
</dbReference>
<dbReference type="SMART" id="SM00382">
    <property type="entry name" value="AAA"/>
    <property type="match status" value="1"/>
</dbReference>
<dbReference type="STRING" id="5643.A0A060SME9"/>